<sequence>MGTISQWFNQIYQSLIPRVTNRGQIAEHKAEHFLLKQGLTLLVRNYQTKAGEIDLIMSHQQALVFVEVRYKSNTEWAHPAESVTVQKQRKIIKAAKHYLLKHDPTGRKACRFDVIAMSGELESPKINWLQHAFY</sequence>
<keyword evidence="3" id="KW-0378">Hydrolase</keyword>
<keyword evidence="4" id="KW-1185">Reference proteome</keyword>
<proteinExistence type="inferred from homology"/>
<dbReference type="AlphaFoldDB" id="A0A4R6XRF0"/>
<dbReference type="InterPro" id="IPR011335">
    <property type="entry name" value="Restrct_endonuc-II-like"/>
</dbReference>
<dbReference type="GO" id="GO:0003676">
    <property type="term" value="F:nucleic acid binding"/>
    <property type="evidence" value="ECO:0007669"/>
    <property type="project" value="InterPro"/>
</dbReference>
<dbReference type="PANTHER" id="PTHR34039:SF1">
    <property type="entry name" value="UPF0102 PROTEIN YRAN"/>
    <property type="match status" value="1"/>
</dbReference>
<evidence type="ECO:0000256" key="1">
    <source>
        <dbReference type="ARBA" id="ARBA00006738"/>
    </source>
</evidence>
<comment type="caution">
    <text evidence="3">The sequence shown here is derived from an EMBL/GenBank/DDBJ whole genome shotgun (WGS) entry which is preliminary data.</text>
</comment>
<dbReference type="HAMAP" id="MF_00048">
    <property type="entry name" value="UPF0102"/>
    <property type="match status" value="1"/>
</dbReference>
<dbReference type="RefSeq" id="WP_246027020.1">
    <property type="nucleotide sequence ID" value="NZ_NIHB01000001.1"/>
</dbReference>
<accession>A0A4R6XRF0</accession>
<dbReference type="NCBIfam" id="TIGR00252">
    <property type="entry name" value="YraN family protein"/>
    <property type="match status" value="1"/>
</dbReference>
<keyword evidence="3" id="KW-0255">Endonuclease</keyword>
<evidence type="ECO:0000256" key="2">
    <source>
        <dbReference type="HAMAP-Rule" id="MF_00048"/>
    </source>
</evidence>
<dbReference type="Proteomes" id="UP000295724">
    <property type="component" value="Unassembled WGS sequence"/>
</dbReference>
<comment type="similarity">
    <text evidence="1 2">Belongs to the UPF0102 family.</text>
</comment>
<dbReference type="Pfam" id="PF02021">
    <property type="entry name" value="UPF0102"/>
    <property type="match status" value="1"/>
</dbReference>
<dbReference type="SUPFAM" id="SSF52980">
    <property type="entry name" value="Restriction endonuclease-like"/>
    <property type="match status" value="1"/>
</dbReference>
<dbReference type="EMBL" id="SNZB01000003">
    <property type="protein sequence ID" value="TDR20820.1"/>
    <property type="molecule type" value="Genomic_DNA"/>
</dbReference>
<evidence type="ECO:0000313" key="3">
    <source>
        <dbReference type="EMBL" id="TDR20820.1"/>
    </source>
</evidence>
<gene>
    <name evidence="3" type="ORF">C8D91_1798</name>
</gene>
<dbReference type="CDD" id="cd20736">
    <property type="entry name" value="PoNe_Nuclease"/>
    <property type="match status" value="1"/>
</dbReference>
<reference evidence="3 4" key="1">
    <citation type="submission" date="2019-03" db="EMBL/GenBank/DDBJ databases">
        <title>Genomic Encyclopedia of Type Strains, Phase IV (KMG-IV): sequencing the most valuable type-strain genomes for metagenomic binning, comparative biology and taxonomic classification.</title>
        <authorList>
            <person name="Goeker M."/>
        </authorList>
    </citation>
    <scope>NUCLEOTIDE SEQUENCE [LARGE SCALE GENOMIC DNA]</scope>
    <source>
        <strain evidence="3 4">DSM 25488</strain>
    </source>
</reference>
<dbReference type="InterPro" id="IPR003509">
    <property type="entry name" value="UPF0102_YraN-like"/>
</dbReference>
<protein>
    <recommendedName>
        <fullName evidence="2">UPF0102 protein C8D91_1798</fullName>
    </recommendedName>
</protein>
<organism evidence="3 4">
    <name type="scientific">Marinicella litoralis</name>
    <dbReference type="NCBI Taxonomy" id="644220"/>
    <lineage>
        <taxon>Bacteria</taxon>
        <taxon>Pseudomonadati</taxon>
        <taxon>Pseudomonadota</taxon>
        <taxon>Gammaproteobacteria</taxon>
        <taxon>Lysobacterales</taxon>
        <taxon>Marinicellaceae</taxon>
        <taxon>Marinicella</taxon>
    </lineage>
</organism>
<dbReference type="GO" id="GO:0004519">
    <property type="term" value="F:endonuclease activity"/>
    <property type="evidence" value="ECO:0007669"/>
    <property type="project" value="UniProtKB-KW"/>
</dbReference>
<evidence type="ECO:0000313" key="4">
    <source>
        <dbReference type="Proteomes" id="UP000295724"/>
    </source>
</evidence>
<dbReference type="PANTHER" id="PTHR34039">
    <property type="entry name" value="UPF0102 PROTEIN YRAN"/>
    <property type="match status" value="1"/>
</dbReference>
<dbReference type="NCBIfam" id="NF009150">
    <property type="entry name" value="PRK12497.1-3"/>
    <property type="match status" value="1"/>
</dbReference>
<keyword evidence="3" id="KW-0540">Nuclease</keyword>
<name>A0A4R6XRF0_9GAMM</name>
<dbReference type="InterPro" id="IPR011856">
    <property type="entry name" value="tRNA_endonuc-like_dom_sf"/>
</dbReference>
<dbReference type="Gene3D" id="3.40.1350.10">
    <property type="match status" value="1"/>
</dbReference>